<dbReference type="Pfam" id="PF14559">
    <property type="entry name" value="TPR_19"/>
    <property type="match status" value="3"/>
</dbReference>
<dbReference type="PANTHER" id="PTHR45586">
    <property type="entry name" value="TPR REPEAT-CONTAINING PROTEIN PA4667"/>
    <property type="match status" value="1"/>
</dbReference>
<proteinExistence type="predicted"/>
<feature type="chain" id="PRO_5022755326" evidence="5">
    <location>
        <begin position="21"/>
        <end position="824"/>
    </location>
</feature>
<name>A0A5C4NQX1_9RHOB</name>
<accession>A0A5C4NQX1</accession>
<keyword evidence="7" id="KW-1185">Reference proteome</keyword>
<feature type="repeat" description="TPR" evidence="3">
    <location>
        <begin position="759"/>
        <end position="792"/>
    </location>
</feature>
<comment type="caution">
    <text evidence="6">The sequence shown here is derived from an EMBL/GenBank/DDBJ whole genome shotgun (WGS) entry which is preliminary data.</text>
</comment>
<dbReference type="InterPro" id="IPR011990">
    <property type="entry name" value="TPR-like_helical_dom_sf"/>
</dbReference>
<keyword evidence="2 3" id="KW-0802">TPR repeat</keyword>
<reference evidence="6 7" key="1">
    <citation type="submission" date="2019-06" db="EMBL/GenBank/DDBJ databases">
        <authorList>
            <person name="Jiang L."/>
        </authorList>
    </citation>
    <scope>NUCLEOTIDE SEQUENCE [LARGE SCALE GENOMIC DNA]</scope>
    <source>
        <strain evidence="6 7">YIM 48858</strain>
    </source>
</reference>
<evidence type="ECO:0000256" key="5">
    <source>
        <dbReference type="SAM" id="SignalP"/>
    </source>
</evidence>
<sequence>MTFRSGALLAATLSSVLLLAGCESREDRAERFYQSALTLLEEGDEERAIVELRNVFDNDGFHKEARQTYADLMLRRGDTAEAYRHYLRLIEQYPDTAEVRRTLAEVAIAQGNWEEAGRHGAEAIRLLPDDPQVRAVGLALRYQDAVIAADDAEREEIAREARIMLASQDDLSVARRVVIHWLVHGPNPSDALPEIDKALAAEPDSLEFHMVKFEILARSGDAEGTGAQLQDMYARFPDNEEVRTALVRWYLVQGDKDGAEALLREMAGDPKGPTDGHVTLVQFIQQARGEDTARAELDALIAANEGTANADLYRALLAGMDFDAGRRDEAVAALEAVLAQAQPSDQTRRIKATLARMLSSLGDDVGARRYVEEILAEDATNVDALKLRAAWAIAEDRAREAIVDLRTALSQDPRDVDVLTLMAEAHERDGDIELVGERLAVAVEVSNGAVEPSLRYADYLARQGNAAAVETVLSDALAANPTNVEVAIRLGQAWLERNDTSRLRDLVGHLEEIGTPEADEAAQRLQAGMLFAQDRTADGLAMLRSLADQGGSADDVARAVAAMLRTGSPGEARAYLDARLAQRPDDPELRLLDAGLLASMDEAEAAEAKLRELLAENPAFEAAANQLYLLLARAGRGLEAAEVLDAGLAAVPHSQQLRWIKATELERTGDIDGAIAIYESLYEDNSFNIVVANNLASLLSQRAKTPEEIERAFSIAKRLKDTKEPAAQDTYGWILTQRGQPAEALAYLEPAAEALAEDPVVQFHLGMTYHALGRLDDAKAHLTRAVELAGDRPIAQAEKARATLAEIEGGVAAPAETDSSDGTN</sequence>
<dbReference type="PROSITE" id="PS51257">
    <property type="entry name" value="PROKAR_LIPOPROTEIN"/>
    <property type="match status" value="1"/>
</dbReference>
<dbReference type="RefSeq" id="WP_139079793.1">
    <property type="nucleotide sequence ID" value="NZ_VDFV01000001.1"/>
</dbReference>
<keyword evidence="4" id="KW-0175">Coiled coil</keyword>
<dbReference type="SUPFAM" id="SSF48452">
    <property type="entry name" value="TPR-like"/>
    <property type="match status" value="4"/>
</dbReference>
<dbReference type="Pfam" id="PF13428">
    <property type="entry name" value="TPR_14"/>
    <property type="match status" value="1"/>
</dbReference>
<dbReference type="Proteomes" id="UP000305709">
    <property type="component" value="Unassembled WGS sequence"/>
</dbReference>
<evidence type="ECO:0000313" key="6">
    <source>
        <dbReference type="EMBL" id="TNC74799.1"/>
    </source>
</evidence>
<organism evidence="6 7">
    <name type="scientific">Rubellimicrobium roseum</name>
    <dbReference type="NCBI Taxonomy" id="687525"/>
    <lineage>
        <taxon>Bacteria</taxon>
        <taxon>Pseudomonadati</taxon>
        <taxon>Pseudomonadota</taxon>
        <taxon>Alphaproteobacteria</taxon>
        <taxon>Rhodobacterales</taxon>
        <taxon>Roseobacteraceae</taxon>
        <taxon>Rubellimicrobium</taxon>
    </lineage>
</organism>
<dbReference type="Pfam" id="PF13432">
    <property type="entry name" value="TPR_16"/>
    <property type="match status" value="1"/>
</dbReference>
<dbReference type="InterPro" id="IPR051012">
    <property type="entry name" value="CellSynth/LPSAsmb/PSIAsmb"/>
</dbReference>
<dbReference type="SMART" id="SM00028">
    <property type="entry name" value="TPR"/>
    <property type="match status" value="3"/>
</dbReference>
<dbReference type="Gene3D" id="1.25.40.10">
    <property type="entry name" value="Tetratricopeptide repeat domain"/>
    <property type="match status" value="4"/>
</dbReference>
<dbReference type="PANTHER" id="PTHR45586:SF1">
    <property type="entry name" value="LIPOPOLYSACCHARIDE ASSEMBLY PROTEIN B"/>
    <property type="match status" value="1"/>
</dbReference>
<evidence type="ECO:0000256" key="1">
    <source>
        <dbReference type="ARBA" id="ARBA00022737"/>
    </source>
</evidence>
<keyword evidence="1" id="KW-0677">Repeat</keyword>
<evidence type="ECO:0000256" key="2">
    <source>
        <dbReference type="ARBA" id="ARBA00022803"/>
    </source>
</evidence>
<dbReference type="InterPro" id="IPR019734">
    <property type="entry name" value="TPR_rpt"/>
</dbReference>
<evidence type="ECO:0000313" key="7">
    <source>
        <dbReference type="Proteomes" id="UP000305709"/>
    </source>
</evidence>
<feature type="signal peptide" evidence="5">
    <location>
        <begin position="1"/>
        <end position="20"/>
    </location>
</feature>
<keyword evidence="5" id="KW-0732">Signal</keyword>
<dbReference type="OrthoDB" id="7637125at2"/>
<protein>
    <submittedName>
        <fullName evidence="6">Tetratricopeptide repeat protein</fullName>
    </submittedName>
</protein>
<dbReference type="AlphaFoldDB" id="A0A5C4NQX1"/>
<evidence type="ECO:0000256" key="3">
    <source>
        <dbReference type="PROSITE-ProRule" id="PRU00339"/>
    </source>
</evidence>
<feature type="coiled-coil region" evidence="4">
    <location>
        <begin position="596"/>
        <end position="623"/>
    </location>
</feature>
<gene>
    <name evidence="6" type="ORF">FHG71_01315</name>
</gene>
<dbReference type="PROSITE" id="PS50005">
    <property type="entry name" value="TPR"/>
    <property type="match status" value="1"/>
</dbReference>
<evidence type="ECO:0000256" key="4">
    <source>
        <dbReference type="SAM" id="Coils"/>
    </source>
</evidence>
<dbReference type="EMBL" id="VDFV01000001">
    <property type="protein sequence ID" value="TNC74799.1"/>
    <property type="molecule type" value="Genomic_DNA"/>
</dbReference>